<evidence type="ECO:0000313" key="1">
    <source>
        <dbReference type="EMBL" id="GAI83676.1"/>
    </source>
</evidence>
<accession>X1SX02</accession>
<sequence length="47" mass="5113">MVTGVVIGNTLSPALTPLMNATKQLAYSIWPNELLPAVEIIEARYRG</sequence>
<feature type="non-terminal residue" evidence="1">
    <location>
        <position position="47"/>
    </location>
</feature>
<proteinExistence type="predicted"/>
<organism evidence="1">
    <name type="scientific">marine sediment metagenome</name>
    <dbReference type="NCBI Taxonomy" id="412755"/>
    <lineage>
        <taxon>unclassified sequences</taxon>
        <taxon>metagenomes</taxon>
        <taxon>ecological metagenomes</taxon>
    </lineage>
</organism>
<dbReference type="EMBL" id="BARW01007013">
    <property type="protein sequence ID" value="GAI83676.1"/>
    <property type="molecule type" value="Genomic_DNA"/>
</dbReference>
<comment type="caution">
    <text evidence="1">The sequence shown here is derived from an EMBL/GenBank/DDBJ whole genome shotgun (WGS) entry which is preliminary data.</text>
</comment>
<protein>
    <submittedName>
        <fullName evidence="1">Uncharacterized protein</fullName>
    </submittedName>
</protein>
<dbReference type="AlphaFoldDB" id="X1SX02"/>
<reference evidence="1" key="1">
    <citation type="journal article" date="2014" name="Front. Microbiol.">
        <title>High frequency of phylogenetically diverse reductive dehalogenase-homologous genes in deep subseafloor sedimentary metagenomes.</title>
        <authorList>
            <person name="Kawai M."/>
            <person name="Futagami T."/>
            <person name="Toyoda A."/>
            <person name="Takaki Y."/>
            <person name="Nishi S."/>
            <person name="Hori S."/>
            <person name="Arai W."/>
            <person name="Tsubouchi T."/>
            <person name="Morono Y."/>
            <person name="Uchiyama I."/>
            <person name="Ito T."/>
            <person name="Fujiyama A."/>
            <person name="Inagaki F."/>
            <person name="Takami H."/>
        </authorList>
    </citation>
    <scope>NUCLEOTIDE SEQUENCE</scope>
    <source>
        <strain evidence="1">Expedition CK06-06</strain>
    </source>
</reference>
<name>X1SX02_9ZZZZ</name>
<gene>
    <name evidence="1" type="ORF">S12H4_14679</name>
</gene>